<dbReference type="AlphaFoldDB" id="A0AAI9TD83"/>
<name>A0AAI9TD83_PENTH</name>
<reference evidence="1" key="1">
    <citation type="submission" date="2015-06" db="EMBL/GenBank/DDBJ databases">
        <authorList>
            <person name="Nguyen H."/>
        </authorList>
    </citation>
    <scope>NUCLEOTIDE SEQUENCE</scope>
    <source>
        <strain evidence="1">DAOM 180753</strain>
    </source>
</reference>
<protein>
    <submittedName>
        <fullName evidence="1">Uncharacterized protein</fullName>
    </submittedName>
</protein>
<proteinExistence type="predicted"/>
<dbReference type="EMBL" id="LACB01000325">
    <property type="protein sequence ID" value="KAJ9484610.1"/>
    <property type="molecule type" value="Genomic_DNA"/>
</dbReference>
<accession>A0AAI9TD83</accession>
<evidence type="ECO:0000313" key="1">
    <source>
        <dbReference type="EMBL" id="KAJ9484610.1"/>
    </source>
</evidence>
<keyword evidence="2" id="KW-1185">Reference proteome</keyword>
<dbReference type="CDD" id="cd09272">
    <property type="entry name" value="RNase_HI_RT_Ty1"/>
    <property type="match status" value="1"/>
</dbReference>
<dbReference type="Proteomes" id="UP001227192">
    <property type="component" value="Unassembled WGS sequence"/>
</dbReference>
<dbReference type="PANTHER" id="PTHR11439">
    <property type="entry name" value="GAG-POL-RELATED RETROTRANSPOSON"/>
    <property type="match status" value="1"/>
</dbReference>
<sequence length="214" mass="23123">MCVVMIRLELDFIHYLIGYCDADWAGPHSDKGLSTSGFIFKMAGGAVSWTSKKQPCVALSTTESEYIAEALGMQEAVWLPQLLTEIGLPGFLQKPICKDADSNGAIALASNPEFHINTKHIAIRCHRLREEVAAGNVKFVKIPTAEMAADGLTKPLAKVMFRRSLVVGGAVRSCDLPVFAPSHLVPTSSLDSSSILSPSLRNLRVLPVHVLSLP</sequence>
<dbReference type="PANTHER" id="PTHR11439:SF483">
    <property type="entry name" value="PEPTIDE SYNTHASE GLIP-LIKE, PUTATIVE (AFU_ORTHOLOGUE AFUA_3G12920)-RELATED"/>
    <property type="match status" value="1"/>
</dbReference>
<evidence type="ECO:0000313" key="2">
    <source>
        <dbReference type="Proteomes" id="UP001227192"/>
    </source>
</evidence>
<organism evidence="1 2">
    <name type="scientific">Penicillium thymicola</name>
    <dbReference type="NCBI Taxonomy" id="293382"/>
    <lineage>
        <taxon>Eukaryota</taxon>
        <taxon>Fungi</taxon>
        <taxon>Dikarya</taxon>
        <taxon>Ascomycota</taxon>
        <taxon>Pezizomycotina</taxon>
        <taxon>Eurotiomycetes</taxon>
        <taxon>Eurotiomycetidae</taxon>
        <taxon>Eurotiales</taxon>
        <taxon>Aspergillaceae</taxon>
        <taxon>Penicillium</taxon>
    </lineage>
</organism>
<reference evidence="1" key="2">
    <citation type="journal article" date="2016" name="Fungal Biol.">
        <title>Ochratoxin A production by Penicillium thymicola.</title>
        <authorList>
            <person name="Nguyen H.D.T."/>
            <person name="McMullin D.R."/>
            <person name="Ponomareva E."/>
            <person name="Riley R."/>
            <person name="Pomraning K.R."/>
            <person name="Baker S.E."/>
            <person name="Seifert K.A."/>
        </authorList>
    </citation>
    <scope>NUCLEOTIDE SEQUENCE</scope>
    <source>
        <strain evidence="1">DAOM 180753</strain>
    </source>
</reference>
<gene>
    <name evidence="1" type="ORF">VN97_g8749</name>
</gene>
<comment type="caution">
    <text evidence="1">The sequence shown here is derived from an EMBL/GenBank/DDBJ whole genome shotgun (WGS) entry which is preliminary data.</text>
</comment>